<evidence type="ECO:0000259" key="1">
    <source>
        <dbReference type="Pfam" id="PF04316"/>
    </source>
</evidence>
<keyword evidence="2" id="KW-0966">Cell projection</keyword>
<dbReference type="InterPro" id="IPR031316">
    <property type="entry name" value="FlgM_C"/>
</dbReference>
<keyword evidence="2" id="KW-0282">Flagellum</keyword>
<dbReference type="Pfam" id="PF04316">
    <property type="entry name" value="FlgM"/>
    <property type="match status" value="1"/>
</dbReference>
<evidence type="ECO:0000313" key="2">
    <source>
        <dbReference type="EMBL" id="MBC5689369.1"/>
    </source>
</evidence>
<name>A0A923RQA3_9FIRM</name>
<dbReference type="EMBL" id="JACOPF010000002">
    <property type="protein sequence ID" value="MBC5689369.1"/>
    <property type="molecule type" value="Genomic_DNA"/>
</dbReference>
<keyword evidence="3" id="KW-1185">Reference proteome</keyword>
<protein>
    <submittedName>
        <fullName evidence="2">Flagellar biosynthesis anti-sigma factor FlgM</fullName>
    </submittedName>
</protein>
<dbReference type="Proteomes" id="UP000652477">
    <property type="component" value="Unassembled WGS sequence"/>
</dbReference>
<accession>A0A923RQA3</accession>
<sequence length="106" mass="12172">MKIGIEHVMNIYGKPSIRGKESNVEQREAALHGQQFDQVVFTSSSRDIKEKLFTEQVIKGLRQQVQTKKDNSQKIEQLREAVREGRYVPDSRETAARILLMGGKEE</sequence>
<reference evidence="2" key="1">
    <citation type="submission" date="2020-08" db="EMBL/GenBank/DDBJ databases">
        <title>Genome public.</title>
        <authorList>
            <person name="Liu C."/>
            <person name="Sun Q."/>
        </authorList>
    </citation>
    <scope>NUCLEOTIDE SEQUENCE</scope>
    <source>
        <strain evidence="2">NSJ-55</strain>
    </source>
</reference>
<dbReference type="RefSeq" id="WP_186876041.1">
    <property type="nucleotide sequence ID" value="NZ_JACOPF010000002.1"/>
</dbReference>
<dbReference type="SUPFAM" id="SSF101498">
    <property type="entry name" value="Anti-sigma factor FlgM"/>
    <property type="match status" value="1"/>
</dbReference>
<gene>
    <name evidence="2" type="ORF">H8S37_10615</name>
</gene>
<organism evidence="2 3">
    <name type="scientific">Mediterraneibacter hominis</name>
    <dbReference type="NCBI Taxonomy" id="2763054"/>
    <lineage>
        <taxon>Bacteria</taxon>
        <taxon>Bacillati</taxon>
        <taxon>Bacillota</taxon>
        <taxon>Clostridia</taxon>
        <taxon>Lachnospirales</taxon>
        <taxon>Lachnospiraceae</taxon>
        <taxon>Mediterraneibacter</taxon>
    </lineage>
</organism>
<feature type="domain" description="Anti-sigma-28 factor FlgM C-terminal" evidence="1">
    <location>
        <begin position="58"/>
        <end position="99"/>
    </location>
</feature>
<keyword evidence="2" id="KW-0969">Cilium</keyword>
<proteinExistence type="predicted"/>
<comment type="caution">
    <text evidence="2">The sequence shown here is derived from an EMBL/GenBank/DDBJ whole genome shotgun (WGS) entry which is preliminary data.</text>
</comment>
<dbReference type="AlphaFoldDB" id="A0A923RQA3"/>
<evidence type="ECO:0000313" key="3">
    <source>
        <dbReference type="Proteomes" id="UP000652477"/>
    </source>
</evidence>
<dbReference type="InterPro" id="IPR035890">
    <property type="entry name" value="Anti-sigma-28_factor_FlgM_sf"/>
</dbReference>